<organism evidence="3">
    <name type="scientific">Brassica campestris</name>
    <name type="common">Field mustard</name>
    <dbReference type="NCBI Taxonomy" id="3711"/>
    <lineage>
        <taxon>Eukaryota</taxon>
        <taxon>Viridiplantae</taxon>
        <taxon>Streptophyta</taxon>
        <taxon>Embryophyta</taxon>
        <taxon>Tracheophyta</taxon>
        <taxon>Spermatophyta</taxon>
        <taxon>Magnoliopsida</taxon>
        <taxon>eudicotyledons</taxon>
        <taxon>Gunneridae</taxon>
        <taxon>Pentapetalae</taxon>
        <taxon>rosids</taxon>
        <taxon>malvids</taxon>
        <taxon>Brassicales</taxon>
        <taxon>Brassicaceae</taxon>
        <taxon>Brassiceae</taxon>
        <taxon>Brassica</taxon>
    </lineage>
</organism>
<dbReference type="AlphaFoldDB" id="A0A3P5ZUT0"/>
<accession>A0A3P5ZUT0</accession>
<feature type="region of interest" description="Disordered" evidence="1">
    <location>
        <begin position="113"/>
        <end position="148"/>
    </location>
</feature>
<sequence length="242" mass="26891">MAQTPVVYGEWVVKGFLWDFVVNNRKGGRMFLVPDGCTHGELHEMALKDYGMDKKIEKVALTYSLPDVILQQMTPDTPPMHVTNDKQVRNLIELDKTHFLRLYVSSQSQVEAGVDDDVDVSDGDDSNFADDDTGQDTDSEWDEDSNDADDVQATADDVQATADVAVDVDDGVNYSDYGKVKDEDSDEDANETLYDGYKAQFSCGEGRSLSLKDNIYVGQSFASKAELVSKLKSVAVEYKFTF</sequence>
<name>A0A3P5ZUT0_BRACM</name>
<evidence type="ECO:0000256" key="1">
    <source>
        <dbReference type="SAM" id="MobiDB-lite"/>
    </source>
</evidence>
<feature type="non-terminal residue" evidence="3">
    <location>
        <position position="242"/>
    </location>
</feature>
<proteinExistence type="predicted"/>
<evidence type="ECO:0000313" key="3">
    <source>
        <dbReference type="EMBL" id="VDC76261.1"/>
    </source>
</evidence>
<dbReference type="Gramene" id="A03p70350.2_BraZ1">
    <property type="protein sequence ID" value="A03p70350.2_BraZ1.CDS.1"/>
    <property type="gene ID" value="A03g70350.2_BraZ1"/>
</dbReference>
<gene>
    <name evidence="3" type="ORF">BRAA01T02763Z</name>
    <name evidence="2" type="ORF">BRAPAZ1V2_A03P70350.2</name>
</gene>
<dbReference type="EMBL" id="LS974619">
    <property type="protein sequence ID" value="CAG7885692.1"/>
    <property type="molecule type" value="Genomic_DNA"/>
</dbReference>
<dbReference type="Proteomes" id="UP000694005">
    <property type="component" value="Chromosome A03"/>
</dbReference>
<evidence type="ECO:0000313" key="2">
    <source>
        <dbReference type="EMBL" id="CAG7885692.1"/>
    </source>
</evidence>
<dbReference type="EMBL" id="LR031571">
    <property type="protein sequence ID" value="VDC76261.1"/>
    <property type="molecule type" value="Genomic_DNA"/>
</dbReference>
<reference evidence="3" key="1">
    <citation type="submission" date="2018-11" db="EMBL/GenBank/DDBJ databases">
        <authorList>
            <consortium name="Genoscope - CEA"/>
            <person name="William W."/>
        </authorList>
    </citation>
    <scope>NUCLEOTIDE SEQUENCE</scope>
</reference>
<protein>
    <submittedName>
        <fullName evidence="2">Uncharacterized protein</fullName>
    </submittedName>
</protein>